<name>A0A7W5FTS1_9BURK</name>
<dbReference type="AlphaFoldDB" id="A0A7W5FTS1"/>
<accession>A0A7W5FTS1</accession>
<keyword evidence="2" id="KW-1185">Reference proteome</keyword>
<dbReference type="EMBL" id="JACHXD010000003">
    <property type="protein sequence ID" value="MBB3118478.1"/>
    <property type="molecule type" value="Genomic_DNA"/>
</dbReference>
<dbReference type="Proteomes" id="UP000541535">
    <property type="component" value="Unassembled WGS sequence"/>
</dbReference>
<sequence length="69" mass="6809">MNALKNIEAIFLVAVAVAVAAVGGVTEKRPLQVAADNSVIAAAPAAPAAMDVVVVSAKRLSAAEKAALI</sequence>
<reference evidence="1 2" key="1">
    <citation type="submission" date="2020-08" db="EMBL/GenBank/DDBJ databases">
        <title>Genomic Encyclopedia of Type Strains, Phase III (KMG-III): the genomes of soil and plant-associated and newly described type strains.</title>
        <authorList>
            <person name="Whitman W."/>
        </authorList>
    </citation>
    <scope>NUCLEOTIDE SEQUENCE [LARGE SCALE GENOMIC DNA]</scope>
    <source>
        <strain evidence="1 2">CECT 8897</strain>
    </source>
</reference>
<gene>
    <name evidence="1" type="ORF">FHS03_001509</name>
</gene>
<protein>
    <submittedName>
        <fullName evidence="1">Uncharacterized protein</fullName>
    </submittedName>
</protein>
<organism evidence="1 2">
    <name type="scientific">Pseudoduganella violacea</name>
    <dbReference type="NCBI Taxonomy" id="1715466"/>
    <lineage>
        <taxon>Bacteria</taxon>
        <taxon>Pseudomonadati</taxon>
        <taxon>Pseudomonadota</taxon>
        <taxon>Betaproteobacteria</taxon>
        <taxon>Burkholderiales</taxon>
        <taxon>Oxalobacteraceae</taxon>
        <taxon>Telluria group</taxon>
        <taxon>Pseudoduganella</taxon>
    </lineage>
</organism>
<evidence type="ECO:0000313" key="2">
    <source>
        <dbReference type="Proteomes" id="UP000541535"/>
    </source>
</evidence>
<dbReference type="RefSeq" id="WP_183440384.1">
    <property type="nucleotide sequence ID" value="NZ_JACHXD010000003.1"/>
</dbReference>
<comment type="caution">
    <text evidence="1">The sequence shown here is derived from an EMBL/GenBank/DDBJ whole genome shotgun (WGS) entry which is preliminary data.</text>
</comment>
<evidence type="ECO:0000313" key="1">
    <source>
        <dbReference type="EMBL" id="MBB3118478.1"/>
    </source>
</evidence>
<proteinExistence type="predicted"/>